<dbReference type="RefSeq" id="WP_155696917.1">
    <property type="nucleotide sequence ID" value="NZ_WOCD01000005.1"/>
</dbReference>
<organism evidence="4 5">
    <name type="scientific">Psychrosphaera haliotis</name>
    <dbReference type="NCBI Taxonomy" id="555083"/>
    <lineage>
        <taxon>Bacteria</taxon>
        <taxon>Pseudomonadati</taxon>
        <taxon>Pseudomonadota</taxon>
        <taxon>Gammaproteobacteria</taxon>
        <taxon>Alteromonadales</taxon>
        <taxon>Pseudoalteromonadaceae</taxon>
        <taxon>Psychrosphaera</taxon>
    </lineage>
</organism>
<dbReference type="Pfam" id="PF17782">
    <property type="entry name" value="WHD_DprA"/>
    <property type="match status" value="1"/>
</dbReference>
<comment type="similarity">
    <text evidence="1">Belongs to the DprA/Smf family.</text>
</comment>
<dbReference type="InterPro" id="IPR057666">
    <property type="entry name" value="DrpA_SLOG"/>
</dbReference>
<reference evidence="4 5" key="1">
    <citation type="submission" date="2019-11" db="EMBL/GenBank/DDBJ databases">
        <title>P. haliotis isolates from Z. marina roots.</title>
        <authorList>
            <person name="Cohen M."/>
            <person name="Jospin G."/>
            <person name="Eisen J.A."/>
            <person name="Coil D.A."/>
        </authorList>
    </citation>
    <scope>NUCLEOTIDE SEQUENCE [LARGE SCALE GENOMIC DNA]</scope>
    <source>
        <strain evidence="4 5">UCD-MCMsp1aY</strain>
    </source>
</reference>
<dbReference type="EMBL" id="WOCD01000005">
    <property type="protein sequence ID" value="MUH73567.1"/>
    <property type="molecule type" value="Genomic_DNA"/>
</dbReference>
<feature type="domain" description="Smf/DprA SLOG" evidence="2">
    <location>
        <begin position="72"/>
        <end position="281"/>
    </location>
</feature>
<dbReference type="SUPFAM" id="SSF102405">
    <property type="entry name" value="MCP/YpsA-like"/>
    <property type="match status" value="1"/>
</dbReference>
<evidence type="ECO:0000259" key="3">
    <source>
        <dbReference type="Pfam" id="PF17782"/>
    </source>
</evidence>
<dbReference type="Proteomes" id="UP000439994">
    <property type="component" value="Unassembled WGS sequence"/>
</dbReference>
<evidence type="ECO:0000313" key="4">
    <source>
        <dbReference type="EMBL" id="MUH73567.1"/>
    </source>
</evidence>
<dbReference type="Gene3D" id="3.40.50.450">
    <property type="match status" value="1"/>
</dbReference>
<dbReference type="PANTHER" id="PTHR43022:SF1">
    <property type="entry name" value="PROTEIN SMF"/>
    <property type="match status" value="1"/>
</dbReference>
<proteinExistence type="inferred from homology"/>
<keyword evidence="5" id="KW-1185">Reference proteome</keyword>
<gene>
    <name evidence="4" type="primary">dprA</name>
    <name evidence="4" type="ORF">GNP35_14355</name>
</gene>
<feature type="domain" description="DprA winged helix" evidence="3">
    <location>
        <begin position="309"/>
        <end position="355"/>
    </location>
</feature>
<dbReference type="OrthoDB" id="9785707at2"/>
<name>A0A6N8FEH5_9GAMM</name>
<dbReference type="InterPro" id="IPR003488">
    <property type="entry name" value="DprA"/>
</dbReference>
<dbReference type="Gene3D" id="1.10.10.10">
    <property type="entry name" value="Winged helix-like DNA-binding domain superfamily/Winged helix DNA-binding domain"/>
    <property type="match status" value="1"/>
</dbReference>
<comment type="caution">
    <text evidence="4">The sequence shown here is derived from an EMBL/GenBank/DDBJ whole genome shotgun (WGS) entry which is preliminary data.</text>
</comment>
<evidence type="ECO:0000256" key="1">
    <source>
        <dbReference type="ARBA" id="ARBA00006525"/>
    </source>
</evidence>
<evidence type="ECO:0000313" key="5">
    <source>
        <dbReference type="Proteomes" id="UP000439994"/>
    </source>
</evidence>
<dbReference type="AlphaFoldDB" id="A0A6N8FEH5"/>
<dbReference type="GO" id="GO:0009294">
    <property type="term" value="P:DNA-mediated transformation"/>
    <property type="evidence" value="ECO:0007669"/>
    <property type="project" value="InterPro"/>
</dbReference>
<evidence type="ECO:0000259" key="2">
    <source>
        <dbReference type="Pfam" id="PF02481"/>
    </source>
</evidence>
<dbReference type="InterPro" id="IPR036388">
    <property type="entry name" value="WH-like_DNA-bd_sf"/>
</dbReference>
<accession>A0A6N8FEH5</accession>
<dbReference type="InterPro" id="IPR041614">
    <property type="entry name" value="DprA_WH"/>
</dbReference>
<dbReference type="NCBIfam" id="TIGR00732">
    <property type="entry name" value="dprA"/>
    <property type="match status" value="1"/>
</dbReference>
<sequence length="366" mass="40076">MQEWLTLLQCPKLGVATLHKLFQKLPSLLSLFELSNTQLIELGLSSAQIDYLTSSHDYSNVISYLNRNHIQLISIEDGNYPQALLNTARPPIVLFSQGNISLLNRPQIAFVGSRTPTAYGCEVTKYLAAEISRHGLVVNSGLALGVDAMAHQATLDNKGYTVAVMGSGHANIYPKRHEQLAKRIVDNDGLLVSEFMPFETPQSFHFPRRNRIIAGLSLGTLVVEAALKSGSLITAKYALEANRDVFAVPGNIFSDVSVGCHNLIQKGAKLVQTPADILTEYEHVIGKSMADVYQGESFVEIEKNNLADTTLLANVDHETTSVDVISQRSNLPVEQVLIELLNLEILGHINAVPGGYIKVHTNINNK</sequence>
<protein>
    <submittedName>
        <fullName evidence="4">DNA-protecting protein DprA</fullName>
    </submittedName>
</protein>
<dbReference type="Pfam" id="PF02481">
    <property type="entry name" value="DNA_processg_A"/>
    <property type="match status" value="1"/>
</dbReference>
<dbReference type="PANTHER" id="PTHR43022">
    <property type="entry name" value="PROTEIN SMF"/>
    <property type="match status" value="1"/>
</dbReference>